<dbReference type="SUPFAM" id="SSF49899">
    <property type="entry name" value="Concanavalin A-like lectins/glucanases"/>
    <property type="match status" value="1"/>
</dbReference>
<reference evidence="1" key="2">
    <citation type="submission" date="2021-04" db="EMBL/GenBank/DDBJ databases">
        <authorList>
            <person name="Gilroy R."/>
        </authorList>
    </citation>
    <scope>NUCLEOTIDE SEQUENCE</scope>
    <source>
        <strain evidence="1">ChiHjej9B8-13557</strain>
    </source>
</reference>
<accession>A0A9D2S600</accession>
<sequence length="199" mass="22341">MKIELSQGSLIPVHTAMEAEGGLVRARKIDKDIPDENTYVRVREGVFHNGVIEVDVKGGLLPDAPDYARGFIGIVFRASGDDSEFESFYIRPTNGRGCADPVRKAHGCQYFSYPGYTFSYFREFGITRYENAVDTIELDQWSHIRAEIEDDRGVFYVDGVKVLEVNGFKHGPAARGGVGLYVDIGTDGWFKNLDIQYRD</sequence>
<reference evidence="1" key="1">
    <citation type="journal article" date="2021" name="PeerJ">
        <title>Extensive microbial diversity within the chicken gut microbiome revealed by metagenomics and culture.</title>
        <authorList>
            <person name="Gilroy R."/>
            <person name="Ravi A."/>
            <person name="Getino M."/>
            <person name="Pursley I."/>
            <person name="Horton D.L."/>
            <person name="Alikhan N.F."/>
            <person name="Baker D."/>
            <person name="Gharbi K."/>
            <person name="Hall N."/>
            <person name="Watson M."/>
            <person name="Adriaenssens E.M."/>
            <person name="Foster-Nyarko E."/>
            <person name="Jarju S."/>
            <person name="Secka A."/>
            <person name="Antonio M."/>
            <person name="Oren A."/>
            <person name="Chaudhuri R.R."/>
            <person name="La Ragione R."/>
            <person name="Hildebrand F."/>
            <person name="Pallen M.J."/>
        </authorList>
    </citation>
    <scope>NUCLEOTIDE SEQUENCE</scope>
    <source>
        <strain evidence="1">ChiHjej9B8-13557</strain>
    </source>
</reference>
<evidence type="ECO:0008006" key="3">
    <source>
        <dbReference type="Google" id="ProtNLM"/>
    </source>
</evidence>
<protein>
    <recommendedName>
        <fullName evidence="3">3-keto-disaccharide hydrolase domain-containing protein</fullName>
    </recommendedName>
</protein>
<evidence type="ECO:0000313" key="2">
    <source>
        <dbReference type="Proteomes" id="UP000824211"/>
    </source>
</evidence>
<dbReference type="EMBL" id="DWXX01000021">
    <property type="protein sequence ID" value="HJB58243.1"/>
    <property type="molecule type" value="Genomic_DNA"/>
</dbReference>
<dbReference type="InterPro" id="IPR013320">
    <property type="entry name" value="ConA-like_dom_sf"/>
</dbReference>
<dbReference type="AlphaFoldDB" id="A0A9D2S600"/>
<dbReference type="Proteomes" id="UP000824211">
    <property type="component" value="Unassembled WGS sequence"/>
</dbReference>
<dbReference type="Gene3D" id="2.60.120.560">
    <property type="entry name" value="Exo-inulinase, domain 1"/>
    <property type="match status" value="1"/>
</dbReference>
<proteinExistence type="predicted"/>
<organism evidence="1 2">
    <name type="scientific">Candidatus Faecalibacterium faecipullorum</name>
    <dbReference type="NCBI Taxonomy" id="2838578"/>
    <lineage>
        <taxon>Bacteria</taxon>
        <taxon>Bacillati</taxon>
        <taxon>Bacillota</taxon>
        <taxon>Clostridia</taxon>
        <taxon>Eubacteriales</taxon>
        <taxon>Oscillospiraceae</taxon>
        <taxon>Faecalibacterium</taxon>
    </lineage>
</organism>
<gene>
    <name evidence="1" type="ORF">H9771_01055</name>
</gene>
<name>A0A9D2S600_9FIRM</name>
<comment type="caution">
    <text evidence="1">The sequence shown here is derived from an EMBL/GenBank/DDBJ whole genome shotgun (WGS) entry which is preliminary data.</text>
</comment>
<evidence type="ECO:0000313" key="1">
    <source>
        <dbReference type="EMBL" id="HJB58243.1"/>
    </source>
</evidence>